<evidence type="ECO:0000313" key="6">
    <source>
        <dbReference type="Proteomes" id="UP001165541"/>
    </source>
</evidence>
<feature type="domain" description="Ketosynthase family 3 (KS3)" evidence="4">
    <location>
        <begin position="1"/>
        <end position="393"/>
    </location>
</feature>
<dbReference type="InterPro" id="IPR014031">
    <property type="entry name" value="Ketoacyl_synth_C"/>
</dbReference>
<dbReference type="InterPro" id="IPR018201">
    <property type="entry name" value="Ketoacyl_synth_AS"/>
</dbReference>
<dbReference type="InterPro" id="IPR000794">
    <property type="entry name" value="Beta-ketoacyl_synthase"/>
</dbReference>
<evidence type="ECO:0000256" key="2">
    <source>
        <dbReference type="ARBA" id="ARBA00022679"/>
    </source>
</evidence>
<evidence type="ECO:0000259" key="4">
    <source>
        <dbReference type="PROSITE" id="PS52004"/>
    </source>
</evidence>
<dbReference type="SMART" id="SM00825">
    <property type="entry name" value="PKS_KS"/>
    <property type="match status" value="1"/>
</dbReference>
<dbReference type="RefSeq" id="WP_251781233.1">
    <property type="nucleotide sequence ID" value="NZ_JAMKFE010000022.1"/>
</dbReference>
<evidence type="ECO:0000256" key="1">
    <source>
        <dbReference type="ARBA" id="ARBA00008467"/>
    </source>
</evidence>
<organism evidence="5 6">
    <name type="scientific">Caldimonas mangrovi</name>
    <dbReference type="NCBI Taxonomy" id="2944811"/>
    <lineage>
        <taxon>Bacteria</taxon>
        <taxon>Pseudomonadati</taxon>
        <taxon>Pseudomonadota</taxon>
        <taxon>Betaproteobacteria</taxon>
        <taxon>Burkholderiales</taxon>
        <taxon>Sphaerotilaceae</taxon>
        <taxon>Caldimonas</taxon>
    </lineage>
</organism>
<dbReference type="PANTHER" id="PTHR11712:SF320">
    <property type="entry name" value="BETA-KETOACYL SYNTHASE"/>
    <property type="match status" value="1"/>
</dbReference>
<keyword evidence="6" id="KW-1185">Reference proteome</keyword>
<comment type="caution">
    <text evidence="5">The sequence shown here is derived from an EMBL/GenBank/DDBJ whole genome shotgun (WGS) entry which is preliminary data.</text>
</comment>
<dbReference type="Pfam" id="PF00109">
    <property type="entry name" value="ketoacyl-synt"/>
    <property type="match status" value="1"/>
</dbReference>
<dbReference type="Proteomes" id="UP001165541">
    <property type="component" value="Unassembled WGS sequence"/>
</dbReference>
<accession>A0ABT0YVA9</accession>
<gene>
    <name evidence="5" type="ORF">M8A51_24410</name>
</gene>
<keyword evidence="5" id="KW-0012">Acyltransferase</keyword>
<keyword evidence="2 3" id="KW-0808">Transferase</keyword>
<dbReference type="EMBL" id="JAMKFE010000022">
    <property type="protein sequence ID" value="MCM5682687.1"/>
    <property type="molecule type" value="Genomic_DNA"/>
</dbReference>
<dbReference type="EC" id="2.3.1.179" evidence="5"/>
<evidence type="ECO:0000256" key="3">
    <source>
        <dbReference type="RuleBase" id="RU003694"/>
    </source>
</evidence>
<dbReference type="InterPro" id="IPR020841">
    <property type="entry name" value="PKS_Beta-ketoAc_synthase_dom"/>
</dbReference>
<reference evidence="5" key="1">
    <citation type="submission" date="2022-05" db="EMBL/GenBank/DDBJ databases">
        <title>Schlegelella sp. nov., isolated from mangrove soil.</title>
        <authorList>
            <person name="Liu Y."/>
            <person name="Ge X."/>
            <person name="Liu W."/>
        </authorList>
    </citation>
    <scope>NUCLEOTIDE SEQUENCE</scope>
    <source>
        <strain evidence="5">S2-27</strain>
    </source>
</reference>
<dbReference type="PANTHER" id="PTHR11712">
    <property type="entry name" value="POLYKETIDE SYNTHASE-RELATED"/>
    <property type="match status" value="1"/>
</dbReference>
<dbReference type="Gene3D" id="3.40.47.10">
    <property type="match status" value="2"/>
</dbReference>
<name>A0ABT0YVA9_9BURK</name>
<sequence length="394" mass="40538">MTIYLNDMGLVCALGRGRGPVKDGLFSSDAAQGVRPTDACSPGQRLHLGVVDAALPDIVAWPLEHRSRNNAMIAAVLDDLSNSIAAAVSRFGPHRVAVVLGGSTSGVREGELALHRRRREGGSWPAEYCYAQQELGSAAAFVAHRLGTSGPAHVISTACSSGAKALASGARLLKAGLADAVIAGGADTLCRFTVAGFSALESVSAARCNPLSANREGINLGEGAALFLMTREPGPARLAGWGECSDAYHMSAPEPDGRGAEQAMLEALARGRVEATGVDYVNLHGTATLQNDAMESRAVYRVLGDDVPVSSTKPLTGHALGAAGALEAAFAWLTLVDNPRGALPSHWWDGAVDPGLPALRVAEPGSSLGRPARHVLSNSFAFGGSNAALLLGQG</sequence>
<dbReference type="NCBIfam" id="NF006618">
    <property type="entry name" value="PRK09185.1"/>
    <property type="match status" value="1"/>
</dbReference>
<dbReference type="SUPFAM" id="SSF53901">
    <property type="entry name" value="Thiolase-like"/>
    <property type="match status" value="2"/>
</dbReference>
<dbReference type="PROSITE" id="PS00606">
    <property type="entry name" value="KS3_1"/>
    <property type="match status" value="1"/>
</dbReference>
<dbReference type="Pfam" id="PF02801">
    <property type="entry name" value="Ketoacyl-synt_C"/>
    <property type="match status" value="1"/>
</dbReference>
<dbReference type="GO" id="GO:0004315">
    <property type="term" value="F:3-oxoacyl-[acyl-carrier-protein] synthase activity"/>
    <property type="evidence" value="ECO:0007669"/>
    <property type="project" value="UniProtKB-EC"/>
</dbReference>
<evidence type="ECO:0000313" key="5">
    <source>
        <dbReference type="EMBL" id="MCM5682687.1"/>
    </source>
</evidence>
<comment type="similarity">
    <text evidence="1 3">Belongs to the thiolase-like superfamily. Beta-ketoacyl-ACP synthases family.</text>
</comment>
<dbReference type="InterPro" id="IPR016039">
    <property type="entry name" value="Thiolase-like"/>
</dbReference>
<dbReference type="PROSITE" id="PS52004">
    <property type="entry name" value="KS3_2"/>
    <property type="match status" value="1"/>
</dbReference>
<protein>
    <submittedName>
        <fullName evidence="5">Beta-ketoacyl-ACP synthase</fullName>
        <ecNumber evidence="5">2.3.1.179</ecNumber>
    </submittedName>
</protein>
<proteinExistence type="inferred from homology"/>
<dbReference type="InterPro" id="IPR014030">
    <property type="entry name" value="Ketoacyl_synth_N"/>
</dbReference>